<dbReference type="Pfam" id="PF19028">
    <property type="entry name" value="TSP1_spondin"/>
    <property type="match status" value="2"/>
</dbReference>
<keyword evidence="4" id="KW-0325">Glycoprotein</keyword>
<dbReference type="PROSITE" id="PS50234">
    <property type="entry name" value="VWFA"/>
    <property type="match status" value="1"/>
</dbReference>
<dbReference type="PANTHER" id="PTHR22906:SF21">
    <property type="entry name" value="SEMA DOMAIN-CONTAINING PROTEIN"/>
    <property type="match status" value="1"/>
</dbReference>
<dbReference type="InterPro" id="IPR036465">
    <property type="entry name" value="vWFA_dom_sf"/>
</dbReference>
<dbReference type="SMART" id="SM00209">
    <property type="entry name" value="TSP1"/>
    <property type="match status" value="3"/>
</dbReference>
<evidence type="ECO:0000256" key="4">
    <source>
        <dbReference type="ARBA" id="ARBA00023180"/>
    </source>
</evidence>
<proteinExistence type="predicted"/>
<dbReference type="InterPro" id="IPR000884">
    <property type="entry name" value="TSP1_rpt"/>
</dbReference>
<organism evidence="6">
    <name type="scientific">Alexandrium catenella</name>
    <name type="common">Red tide dinoflagellate</name>
    <name type="synonym">Gonyaulax catenella</name>
    <dbReference type="NCBI Taxonomy" id="2925"/>
    <lineage>
        <taxon>Eukaryota</taxon>
        <taxon>Sar</taxon>
        <taxon>Alveolata</taxon>
        <taxon>Dinophyceae</taxon>
        <taxon>Gonyaulacales</taxon>
        <taxon>Pyrocystaceae</taxon>
        <taxon>Alexandrium</taxon>
    </lineage>
</organism>
<keyword evidence="3" id="KW-1015">Disulfide bond</keyword>
<dbReference type="Gene3D" id="2.20.100.10">
    <property type="entry name" value="Thrombospondin type-1 (TSP1) repeat"/>
    <property type="match status" value="3"/>
</dbReference>
<name>A0A7S1M5B3_ALECA</name>
<dbReference type="AlphaFoldDB" id="A0A7S1M5B3"/>
<keyword evidence="2" id="KW-0677">Repeat</keyword>
<dbReference type="SMART" id="SM00327">
    <property type="entry name" value="VWA"/>
    <property type="match status" value="1"/>
</dbReference>
<dbReference type="InterPro" id="IPR044004">
    <property type="entry name" value="TSP1_spondin_dom"/>
</dbReference>
<gene>
    <name evidence="6" type="ORF">ACAT0790_LOCUS17938</name>
</gene>
<dbReference type="SUPFAM" id="SSF82895">
    <property type="entry name" value="TSP-1 type 1 repeat"/>
    <property type="match status" value="3"/>
</dbReference>
<dbReference type="CDD" id="cd00198">
    <property type="entry name" value="vWFA"/>
    <property type="match status" value="1"/>
</dbReference>
<accession>A0A7S1M5B3</accession>
<reference evidence="6" key="1">
    <citation type="submission" date="2021-01" db="EMBL/GenBank/DDBJ databases">
        <authorList>
            <person name="Corre E."/>
            <person name="Pelletier E."/>
            <person name="Niang G."/>
            <person name="Scheremetjew M."/>
            <person name="Finn R."/>
            <person name="Kale V."/>
            <person name="Holt S."/>
            <person name="Cochrane G."/>
            <person name="Meng A."/>
            <person name="Brown T."/>
            <person name="Cohen L."/>
        </authorList>
    </citation>
    <scope>NUCLEOTIDE SEQUENCE</scope>
    <source>
        <strain evidence="6">OF101</strain>
    </source>
</reference>
<evidence type="ECO:0000256" key="3">
    <source>
        <dbReference type="ARBA" id="ARBA00023157"/>
    </source>
</evidence>
<protein>
    <recommendedName>
        <fullName evidence="5">VWFA domain-containing protein</fullName>
    </recommendedName>
</protein>
<dbReference type="PANTHER" id="PTHR22906">
    <property type="entry name" value="PROPERDIN"/>
    <property type="match status" value="1"/>
</dbReference>
<dbReference type="InterPro" id="IPR052065">
    <property type="entry name" value="Compl_asym_regulator"/>
</dbReference>
<dbReference type="PROSITE" id="PS50092">
    <property type="entry name" value="TSP1"/>
    <property type="match status" value="3"/>
</dbReference>
<dbReference type="Gene3D" id="3.40.50.410">
    <property type="entry name" value="von Willebrand factor, type A domain"/>
    <property type="match status" value="1"/>
</dbReference>
<dbReference type="InterPro" id="IPR036383">
    <property type="entry name" value="TSP1_rpt_sf"/>
</dbReference>
<keyword evidence="1" id="KW-0732">Signal</keyword>
<dbReference type="InterPro" id="IPR002035">
    <property type="entry name" value="VWF_A"/>
</dbReference>
<evidence type="ECO:0000259" key="5">
    <source>
        <dbReference type="PROSITE" id="PS50234"/>
    </source>
</evidence>
<dbReference type="Pfam" id="PF00090">
    <property type="entry name" value="TSP_1"/>
    <property type="match status" value="1"/>
</dbReference>
<dbReference type="Pfam" id="PF00092">
    <property type="entry name" value="VWA"/>
    <property type="match status" value="1"/>
</dbReference>
<dbReference type="SUPFAM" id="SSF53300">
    <property type="entry name" value="vWA-like"/>
    <property type="match status" value="1"/>
</dbReference>
<evidence type="ECO:0000256" key="1">
    <source>
        <dbReference type="ARBA" id="ARBA00022729"/>
    </source>
</evidence>
<feature type="domain" description="VWFA" evidence="5">
    <location>
        <begin position="232"/>
        <end position="433"/>
    </location>
</feature>
<evidence type="ECO:0000313" key="6">
    <source>
        <dbReference type="EMBL" id="CAD9122415.1"/>
    </source>
</evidence>
<evidence type="ECO:0000256" key="2">
    <source>
        <dbReference type="ARBA" id="ARBA00022737"/>
    </source>
</evidence>
<dbReference type="EMBL" id="HBGE01029823">
    <property type="protein sequence ID" value="CAD9122415.1"/>
    <property type="molecule type" value="Transcribed_RNA"/>
</dbReference>
<sequence>MQHEELKQAMLTMRNSCSSKFRGLESELCALKKIRGELNKMKGDKHPFFQDCEVAPKWEEKECSVTCGGGTQELTRAIITPPSGGGAACPPTKQMQTCNEQPCPVDCKLSQWSGFSACSAACGGGVSERTRLIKQQPRYEGDPCGGTEETVPCNMDACDTDCGLAPWTKWSDCSKACDSGTRTRRRAVSAAAVGRGECPHADSPARLERKTCNTQACIRDKSKPLVCTSKVDVVLLLDGSGSIGTTGWAATKKFAKTFVDAFDGQNAGATTDAQISVILFSGPYKWSLMKKCVGMGASSSSVNMETDCMIKVAQHFKSDLAATKTAIDQLTWPKGTTLTSAALETARSELALGRADAEKIVLTITDGIPLSSRSTMTAAHRLKKSARLMFGAVKMSSRGLGYMMKWGSSPVKENVIQIKSFQALESLETVDALVADMCRNVAVPTGSSGSR</sequence>